<reference evidence="10 11" key="1">
    <citation type="journal article" date="2017" name="Genome Announc.">
        <title>Genome sequence of the saprophytic ascomycete Epicoccum nigrum ICMP 19927 strain isolated from New Zealand.</title>
        <authorList>
            <person name="Fokin M."/>
            <person name="Fleetwood D."/>
            <person name="Weir B.S."/>
            <person name="Villas-Boas S.G."/>
        </authorList>
    </citation>
    <scope>NUCLEOTIDE SEQUENCE [LARGE SCALE GENOMIC DNA]</scope>
    <source>
        <strain evidence="10 11">ICMP 19927</strain>
    </source>
</reference>
<feature type="compositionally biased region" description="Low complexity" evidence="9">
    <location>
        <begin position="596"/>
        <end position="605"/>
    </location>
</feature>
<evidence type="ECO:0000256" key="8">
    <source>
        <dbReference type="ARBA" id="ARBA00023242"/>
    </source>
</evidence>
<dbReference type="GO" id="GO:0005732">
    <property type="term" value="C:sno(s)RNA-containing ribonucleoprotein complex"/>
    <property type="evidence" value="ECO:0007669"/>
    <property type="project" value="InterPro"/>
</dbReference>
<feature type="region of interest" description="Disordered" evidence="9">
    <location>
        <begin position="499"/>
        <end position="765"/>
    </location>
</feature>
<dbReference type="OMA" id="SHVRRGM"/>
<dbReference type="GO" id="GO:0006364">
    <property type="term" value="P:rRNA processing"/>
    <property type="evidence" value="ECO:0007669"/>
    <property type="project" value="UniProtKB-KW"/>
</dbReference>
<dbReference type="GO" id="GO:0005634">
    <property type="term" value="C:nucleus"/>
    <property type="evidence" value="ECO:0007669"/>
    <property type="project" value="UniProtKB-SubCell"/>
</dbReference>
<feature type="compositionally biased region" description="Low complexity" evidence="9">
    <location>
        <begin position="185"/>
        <end position="196"/>
    </location>
</feature>
<dbReference type="InParanoid" id="A0A1Y2M190"/>
<comment type="subcellular location">
    <subcellularLocation>
        <location evidence="1">Nucleus</location>
    </subcellularLocation>
</comment>
<dbReference type="InterPro" id="IPR038664">
    <property type="entry name" value="Gar1/Naf1_Cbf5-bd_sf"/>
</dbReference>
<keyword evidence="4" id="KW-0690">Ribosome biogenesis</keyword>
<feature type="compositionally biased region" description="Basic and acidic residues" evidence="9">
    <location>
        <begin position="556"/>
        <end position="574"/>
    </location>
</feature>
<feature type="region of interest" description="Disordered" evidence="9">
    <location>
        <begin position="396"/>
        <end position="460"/>
    </location>
</feature>
<feature type="compositionally biased region" description="Low complexity" evidence="9">
    <location>
        <begin position="619"/>
        <end position="643"/>
    </location>
</feature>
<keyword evidence="5" id="KW-0698">rRNA processing</keyword>
<dbReference type="GO" id="GO:0000493">
    <property type="term" value="P:box H/ACA snoRNP assembly"/>
    <property type="evidence" value="ECO:0007669"/>
    <property type="project" value="InterPro"/>
</dbReference>
<dbReference type="Proteomes" id="UP000193240">
    <property type="component" value="Unassembled WGS sequence"/>
</dbReference>
<feature type="compositionally biased region" description="Low complexity" evidence="9">
    <location>
        <begin position="781"/>
        <end position="790"/>
    </location>
</feature>
<dbReference type="InterPro" id="IPR009000">
    <property type="entry name" value="Transl_B-barrel_sf"/>
</dbReference>
<feature type="compositionally biased region" description="Low complexity" evidence="9">
    <location>
        <begin position="44"/>
        <end position="75"/>
    </location>
</feature>
<keyword evidence="6" id="KW-0597">Phosphoprotein</keyword>
<dbReference type="PANTHER" id="PTHR31633">
    <property type="entry name" value="H/ACA RIBONUCLEOPROTEIN COMPLEX NON-CORE SUBUNIT NAF1"/>
    <property type="match status" value="1"/>
</dbReference>
<feature type="compositionally biased region" description="Low complexity" evidence="9">
    <location>
        <begin position="815"/>
        <end position="848"/>
    </location>
</feature>
<feature type="compositionally biased region" description="Gly residues" evidence="9">
    <location>
        <begin position="575"/>
        <end position="585"/>
    </location>
</feature>
<keyword evidence="7" id="KW-0694">RNA-binding</keyword>
<accession>A0A1Y2M190</accession>
<evidence type="ECO:0000256" key="1">
    <source>
        <dbReference type="ARBA" id="ARBA00004123"/>
    </source>
</evidence>
<organism evidence="10 11">
    <name type="scientific">Epicoccum nigrum</name>
    <name type="common">Soil fungus</name>
    <name type="synonym">Epicoccum purpurascens</name>
    <dbReference type="NCBI Taxonomy" id="105696"/>
    <lineage>
        <taxon>Eukaryota</taxon>
        <taxon>Fungi</taxon>
        <taxon>Dikarya</taxon>
        <taxon>Ascomycota</taxon>
        <taxon>Pezizomycotina</taxon>
        <taxon>Dothideomycetes</taxon>
        <taxon>Pleosporomycetidae</taxon>
        <taxon>Pleosporales</taxon>
        <taxon>Pleosporineae</taxon>
        <taxon>Didymellaceae</taxon>
        <taxon>Epicoccum</taxon>
    </lineage>
</organism>
<evidence type="ECO:0000313" key="11">
    <source>
        <dbReference type="Proteomes" id="UP000193240"/>
    </source>
</evidence>
<feature type="compositionally biased region" description="Acidic residues" evidence="9">
    <location>
        <begin position="34"/>
        <end position="43"/>
    </location>
</feature>
<feature type="compositionally biased region" description="Low complexity" evidence="9">
    <location>
        <begin position="741"/>
        <end position="765"/>
    </location>
</feature>
<dbReference type="PANTHER" id="PTHR31633:SF1">
    <property type="entry name" value="H_ACA RIBONUCLEOPROTEIN COMPLEX NON-CORE SUBUNIT NAF1"/>
    <property type="match status" value="1"/>
</dbReference>
<keyword evidence="11" id="KW-1185">Reference proteome</keyword>
<dbReference type="AlphaFoldDB" id="A0A1Y2M190"/>
<evidence type="ECO:0000256" key="6">
    <source>
        <dbReference type="ARBA" id="ARBA00022553"/>
    </source>
</evidence>
<feature type="compositionally biased region" description="Low complexity" evidence="9">
    <location>
        <begin position="706"/>
        <end position="731"/>
    </location>
</feature>
<protein>
    <recommendedName>
        <fullName evidence="3">H/ACA ribonucleoprotein complex non-core subunit NAF1</fullName>
    </recommendedName>
</protein>
<feature type="compositionally biased region" description="Low complexity" evidence="9">
    <location>
        <begin position="664"/>
        <end position="698"/>
    </location>
</feature>
<feature type="compositionally biased region" description="Basic residues" evidence="9">
    <location>
        <begin position="644"/>
        <end position="654"/>
    </location>
</feature>
<dbReference type="Gene3D" id="2.40.10.230">
    <property type="entry name" value="Probable tRNA pseudouridine synthase domain"/>
    <property type="match status" value="1"/>
</dbReference>
<evidence type="ECO:0000256" key="3">
    <source>
        <dbReference type="ARBA" id="ARBA00021438"/>
    </source>
</evidence>
<feature type="compositionally biased region" description="Basic and acidic residues" evidence="9">
    <location>
        <begin position="1"/>
        <end position="16"/>
    </location>
</feature>
<dbReference type="GO" id="GO:0003723">
    <property type="term" value="F:RNA binding"/>
    <property type="evidence" value="ECO:0007669"/>
    <property type="project" value="UniProtKB-KW"/>
</dbReference>
<gene>
    <name evidence="10" type="ORF">B5807_05604</name>
</gene>
<feature type="compositionally biased region" description="Polar residues" evidence="9">
    <location>
        <begin position="586"/>
        <end position="595"/>
    </location>
</feature>
<evidence type="ECO:0000256" key="9">
    <source>
        <dbReference type="SAM" id="MobiDB-lite"/>
    </source>
</evidence>
<dbReference type="SUPFAM" id="SSF50447">
    <property type="entry name" value="Translation proteins"/>
    <property type="match status" value="1"/>
</dbReference>
<dbReference type="STRING" id="105696.A0A1Y2M190"/>
<sequence>MSDSHEPPAKRARLEADAPFSRVSVSSFDAPDSPVDDLDDDYFYDNAPVHPAAAAQAAPHDGSAASLTATAPAPSGFSLPGLGSLADTTVTVTQPQALTQANADTVMSNADAVHDEGELVDEEALHHETSAVEPPAANQLQALVEAPQHDAPATTATLSPAHDAKAHVTDVASPVNAHTKQEHSAAAAPAEGAPEPTADESKAEFLRIGEANKGNEEAEWQLDSDASSSSSDSSSSDESSDDEADDGELMDPEEMVRLLMAESADDAGASGNAKVKTLNEEEEKYEKPDIKVENETQITELGKVEAVVDNLVLVKATLSGDDKVLESGSALCLRDFTIVGKISEQIGRVEEPRYSVGFNDPAEVTALGIAKDTLIYYVDAHSTFVFTEPLRKQKHTDASNLHDEETNEVEFSDDEAEAEYKRQQKQAKKARQEAKHEPEPTPVPEQKPIPTGPRGHVNKPVSYFSPATEYQGGGLKYSDDEDEDLGMYKPLARPSHFEEIVGQGAPLEDRSHVRRGMMRGRGGWGDRGRGFRGRGNFGGRGDFGGGRGDFGGGRGGRGDAHGGRGDRGGGRGDRGGGSGGRGGRGANTQADQGRPQNQQQNQQQNSRQMSVPRPDHRSAASASPARQQEGQSPSQPQHSPPAKSKNKNRKQRQREKREREAQERLQSQQQQAQQPSQQQPQQQAQKQQHQQQQQKAHASPVPSGPSNATSYANNSAAGWPTQFPQPTAPAAAYPPPPPPAATASYANPAQYAQQPTAPAQPNQQANWAAWAQWLQVVAMSQQGAQTQQAQAPPPPPQPQPQQYVQPPVQVPTPPQTQVQYGYQQQQWQYPQNAAPAPNPNAPQGNTQAGAQSLQDILRALGGGGGGQS</sequence>
<feature type="compositionally biased region" description="Gly residues" evidence="9">
    <location>
        <begin position="533"/>
        <end position="555"/>
    </location>
</feature>
<feature type="compositionally biased region" description="Acidic residues" evidence="9">
    <location>
        <begin position="238"/>
        <end position="248"/>
    </location>
</feature>
<feature type="region of interest" description="Disordered" evidence="9">
    <location>
        <begin position="263"/>
        <end position="282"/>
    </location>
</feature>
<evidence type="ECO:0000256" key="2">
    <source>
        <dbReference type="ARBA" id="ARBA00009801"/>
    </source>
</evidence>
<feature type="compositionally biased region" description="Pro residues" evidence="9">
    <location>
        <begin position="440"/>
        <end position="451"/>
    </location>
</feature>
<feature type="region of interest" description="Disordered" evidence="9">
    <location>
        <begin position="214"/>
        <end position="248"/>
    </location>
</feature>
<dbReference type="EMBL" id="KZ107844">
    <property type="protein sequence ID" value="OSS49217.1"/>
    <property type="molecule type" value="Genomic_DNA"/>
</dbReference>
<feature type="compositionally biased region" description="Basic and acidic residues" evidence="9">
    <location>
        <begin position="430"/>
        <end position="439"/>
    </location>
</feature>
<dbReference type="InterPro" id="IPR040309">
    <property type="entry name" value="Naf1"/>
</dbReference>
<feature type="region of interest" description="Disordered" evidence="9">
    <location>
        <begin position="780"/>
        <end position="868"/>
    </location>
</feature>
<keyword evidence="8" id="KW-0539">Nucleus</keyword>
<feature type="region of interest" description="Disordered" evidence="9">
    <location>
        <begin position="1"/>
        <end position="81"/>
    </location>
</feature>
<evidence type="ECO:0000256" key="7">
    <source>
        <dbReference type="ARBA" id="ARBA00022884"/>
    </source>
</evidence>
<name>A0A1Y2M190_EPING</name>
<feature type="region of interest" description="Disordered" evidence="9">
    <location>
        <begin position="175"/>
        <end position="201"/>
    </location>
</feature>
<evidence type="ECO:0000256" key="4">
    <source>
        <dbReference type="ARBA" id="ARBA00022517"/>
    </source>
</evidence>
<feature type="compositionally biased region" description="Acidic residues" evidence="9">
    <location>
        <begin position="405"/>
        <end position="417"/>
    </location>
</feature>
<evidence type="ECO:0000313" key="10">
    <source>
        <dbReference type="EMBL" id="OSS49217.1"/>
    </source>
</evidence>
<proteinExistence type="inferred from homology"/>
<feature type="compositionally biased region" description="Low complexity" evidence="9">
    <location>
        <begin position="223"/>
        <end position="237"/>
    </location>
</feature>
<dbReference type="InterPro" id="IPR007504">
    <property type="entry name" value="H/ACA_rnp_Gar1/Naf1"/>
</dbReference>
<comment type="similarity">
    <text evidence="2">Belongs to the NAF1 family.</text>
</comment>
<evidence type="ECO:0000256" key="5">
    <source>
        <dbReference type="ARBA" id="ARBA00022552"/>
    </source>
</evidence>
<dbReference type="GO" id="GO:0001522">
    <property type="term" value="P:pseudouridine synthesis"/>
    <property type="evidence" value="ECO:0007669"/>
    <property type="project" value="InterPro"/>
</dbReference>
<dbReference type="Pfam" id="PF04410">
    <property type="entry name" value="Gar1"/>
    <property type="match status" value="1"/>
</dbReference>